<evidence type="ECO:0000313" key="2">
    <source>
        <dbReference type="EMBL" id="CEH17976.1"/>
    </source>
</evidence>
<evidence type="ECO:0000313" key="3">
    <source>
        <dbReference type="Proteomes" id="UP000054845"/>
    </source>
</evidence>
<keyword evidence="1" id="KW-0472">Membrane</keyword>
<feature type="transmembrane region" description="Helical" evidence="1">
    <location>
        <begin position="252"/>
        <end position="277"/>
    </location>
</feature>
<keyword evidence="1" id="KW-1133">Transmembrane helix</keyword>
<feature type="transmembrane region" description="Helical" evidence="1">
    <location>
        <begin position="131"/>
        <end position="151"/>
    </location>
</feature>
<feature type="transmembrane region" description="Helical" evidence="1">
    <location>
        <begin position="98"/>
        <end position="119"/>
    </location>
</feature>
<feature type="transmembrane region" description="Helical" evidence="1">
    <location>
        <begin position="209"/>
        <end position="231"/>
    </location>
</feature>
<dbReference type="AlphaFoldDB" id="A0A0P1BQ83"/>
<reference evidence="2 3" key="1">
    <citation type="submission" date="2014-09" db="EMBL/GenBank/DDBJ databases">
        <authorList>
            <person name="Magalhaes I.L.F."/>
            <person name="Oliveira U."/>
            <person name="Santos F.R."/>
            <person name="Vidigal T.H.D.A."/>
            <person name="Brescovit A.D."/>
            <person name="Santos A.J."/>
        </authorList>
    </citation>
    <scope>NUCLEOTIDE SEQUENCE [LARGE SCALE GENOMIC DNA]</scope>
</reference>
<feature type="transmembrane region" description="Helical" evidence="1">
    <location>
        <begin position="163"/>
        <end position="189"/>
    </location>
</feature>
<evidence type="ECO:0000256" key="1">
    <source>
        <dbReference type="SAM" id="Phobius"/>
    </source>
</evidence>
<sequence length="309" mass="33902">MADSSPERLVALIVDISKTAAPVAYLGCVCCEWGSIWASSRCRKAAGSRLDRADELAHPHASSRASRRNAVGLVIGDFFGALEWDLALVRECKTRVMAAYFMARTCSVIALSVLIALMSAGSFKIDICRPLAHVLSTFIALSTASAQYLYVGRVTSIWPARPWVRFLMLLTWSLSALSWIPLIVLFVSVQNPVGLLVCIPAEPVSDLVSIPYFFNMAYDLLVFALIIVGFYRQGKLNVFKRGSTNSDLTHRLVVTTILYLTILSLFFIGQTIAFWVAEAPVRRVLSAPLHTALDHHLVLAVQKLATASA</sequence>
<protein>
    <submittedName>
        <fullName evidence="2">Uncharacterized protein</fullName>
    </submittedName>
</protein>
<proteinExistence type="predicted"/>
<name>A0A0P1BQ83_9BASI</name>
<accession>A0A0P1BQ83</accession>
<organism evidence="2 3">
    <name type="scientific">Ceraceosorus bombacis</name>
    <dbReference type="NCBI Taxonomy" id="401625"/>
    <lineage>
        <taxon>Eukaryota</taxon>
        <taxon>Fungi</taxon>
        <taxon>Dikarya</taxon>
        <taxon>Basidiomycota</taxon>
        <taxon>Ustilaginomycotina</taxon>
        <taxon>Exobasidiomycetes</taxon>
        <taxon>Ceraceosorales</taxon>
        <taxon>Ceraceosoraceae</taxon>
        <taxon>Ceraceosorus</taxon>
    </lineage>
</organism>
<dbReference type="Proteomes" id="UP000054845">
    <property type="component" value="Unassembled WGS sequence"/>
</dbReference>
<keyword evidence="1" id="KW-0812">Transmembrane</keyword>
<dbReference type="OrthoDB" id="3038990at2759"/>
<keyword evidence="3" id="KW-1185">Reference proteome</keyword>
<dbReference type="EMBL" id="CCYA01000269">
    <property type="protein sequence ID" value="CEH17976.1"/>
    <property type="molecule type" value="Genomic_DNA"/>
</dbReference>